<dbReference type="AlphaFoldDB" id="A0A084GAK1"/>
<evidence type="ECO:0000256" key="3">
    <source>
        <dbReference type="ARBA" id="ARBA00022490"/>
    </source>
</evidence>
<dbReference type="InterPro" id="IPR029063">
    <property type="entry name" value="SAM-dependent_MTases_sf"/>
</dbReference>
<evidence type="ECO:0000256" key="4">
    <source>
        <dbReference type="ARBA" id="ARBA00022603"/>
    </source>
</evidence>
<dbReference type="OrthoDB" id="19014at2759"/>
<evidence type="ECO:0000256" key="1">
    <source>
        <dbReference type="ARBA" id="ARBA00002207"/>
    </source>
</evidence>
<evidence type="ECO:0000256" key="2">
    <source>
        <dbReference type="ARBA" id="ARBA00011245"/>
    </source>
</evidence>
<dbReference type="SUPFAM" id="SSF48403">
    <property type="entry name" value="Ankyrin repeat"/>
    <property type="match status" value="1"/>
</dbReference>
<feature type="compositionally biased region" description="Basic and acidic residues" evidence="9">
    <location>
        <begin position="206"/>
        <end position="220"/>
    </location>
</feature>
<protein>
    <recommendedName>
        <fullName evidence="8">Arginine N-methyltransferase 2</fullName>
        <ecNumber evidence="8">2.1.1.-</ecNumber>
    </recommendedName>
</protein>
<dbReference type="Proteomes" id="UP000028545">
    <property type="component" value="Unassembled WGS sequence"/>
</dbReference>
<dbReference type="EC" id="2.1.1.-" evidence="8"/>
<keyword evidence="6" id="KW-0949">S-adenosyl-L-methionine</keyword>
<dbReference type="InterPro" id="IPR036770">
    <property type="entry name" value="Ankyrin_rpt-contain_sf"/>
</dbReference>
<dbReference type="VEuPathDB" id="FungiDB:SAPIO_CDS3344"/>
<dbReference type="InterPro" id="IPR017408">
    <property type="entry name" value="Arginine_N-MeTrfase_2"/>
</dbReference>
<sequence length="456" mass="50381">MASPTPIDDSLQARISSDCPSTTQQILYHAWARDLSGLKPLLNVPGHASIQDPTTGETPLHAAIRSCGPADPNTTTPATGTTEGEDAEIDGAVEEAIEAVRELFFSGAIWNDVDNNNETPGCVAWRLGRQELYNLCLEAGVRAEMLFGLLDGYERLSSGAEEDEDEEANGEDAAAGAEAEIVAGGGAKPTEAQEAAEEPVLEIEQEPEKRFQPPESGEKEIKSEEYLRSTLTYSDGKLVDDEGNGVMMAWETDIMRRSVDTLLPGLEPGKRILNIGLGMGIIDSMFADTKPAKHHIIEAHPAVLDHLSKPDAKFGSQWEQSGPEEGAFKVHRGRWQDVLPTLLEKGEMYDAIYFDTFGEDYSQLRLFFTEFVPGLLDFEGRFGFFNGLGADRRICYDVYSRVVEMHLSEAGLDLDWEVIDVDMEGLEEAGKGEWEGVRRRYWTLDKYRLPTCTFMG</sequence>
<accession>A0A084GAK1</accession>
<dbReference type="GeneID" id="27722416"/>
<dbReference type="SUPFAM" id="SSF53335">
    <property type="entry name" value="S-adenosyl-L-methionine-dependent methyltransferases"/>
    <property type="match status" value="1"/>
</dbReference>
<feature type="domain" description="RMT2" evidence="10">
    <location>
        <begin position="219"/>
        <end position="456"/>
    </location>
</feature>
<dbReference type="PROSITE" id="PS51559">
    <property type="entry name" value="SAM_RMT2"/>
    <property type="match status" value="1"/>
</dbReference>
<evidence type="ECO:0000256" key="5">
    <source>
        <dbReference type="ARBA" id="ARBA00022679"/>
    </source>
</evidence>
<dbReference type="PANTHER" id="PTHR32379">
    <property type="entry name" value="GUANIDINOACETATE N-METHYLTRANSFERASE"/>
    <property type="match status" value="1"/>
</dbReference>
<gene>
    <name evidence="11" type="ORF">SAPIO_CDS3344</name>
</gene>
<dbReference type="PANTHER" id="PTHR32379:SF1">
    <property type="entry name" value="GUANIDINOACETATE N-METHYLTRANSFERASE"/>
    <property type="match status" value="1"/>
</dbReference>
<evidence type="ECO:0000313" key="11">
    <source>
        <dbReference type="EMBL" id="KEZ44363.1"/>
    </source>
</evidence>
<keyword evidence="7 8" id="KW-0539">Nucleus</keyword>
<dbReference type="GO" id="GO:0019702">
    <property type="term" value="F:protein arginine N5-methyltransferase activity"/>
    <property type="evidence" value="ECO:0007669"/>
    <property type="project" value="TreeGrafter"/>
</dbReference>
<feature type="compositionally biased region" description="Acidic residues" evidence="9">
    <location>
        <begin position="194"/>
        <end position="205"/>
    </location>
</feature>
<dbReference type="EMBL" id="JOWA01000088">
    <property type="protein sequence ID" value="KEZ44363.1"/>
    <property type="molecule type" value="Genomic_DNA"/>
</dbReference>
<comment type="subunit">
    <text evidence="2 8">Monomer.</text>
</comment>
<dbReference type="Gene3D" id="3.40.50.150">
    <property type="entry name" value="Vaccinia Virus protein VP39"/>
    <property type="match status" value="1"/>
</dbReference>
<proteinExistence type="inferred from homology"/>
<evidence type="ECO:0000256" key="6">
    <source>
        <dbReference type="ARBA" id="ARBA00022691"/>
    </source>
</evidence>
<evidence type="ECO:0000256" key="8">
    <source>
        <dbReference type="PIRNR" id="PIRNR038148"/>
    </source>
</evidence>
<dbReference type="InterPro" id="IPR051038">
    <property type="entry name" value="RMT2/GAMT_Mtase"/>
</dbReference>
<keyword evidence="4 8" id="KW-0489">Methyltransferase</keyword>
<comment type="similarity">
    <text evidence="8">Belongs to the class I-like SAM-binding methyltransferase superfamily. RMT2 methyltransferase family.</text>
</comment>
<dbReference type="KEGG" id="sapo:SAPIO_CDS3344"/>
<comment type="caution">
    <text evidence="11">The sequence shown here is derived from an EMBL/GenBank/DDBJ whole genome shotgun (WGS) entry which is preliminary data.</text>
</comment>
<evidence type="ECO:0000259" key="10">
    <source>
        <dbReference type="PROSITE" id="PS51559"/>
    </source>
</evidence>
<dbReference type="InterPro" id="IPR026480">
    <property type="entry name" value="RMT2_dom"/>
</dbReference>
<keyword evidence="12" id="KW-1185">Reference proteome</keyword>
<evidence type="ECO:0000256" key="7">
    <source>
        <dbReference type="ARBA" id="ARBA00023242"/>
    </source>
</evidence>
<dbReference type="HOGENOM" id="CLU_033831_0_1_1"/>
<dbReference type="PIRSF" id="PIRSF038148">
    <property type="entry name" value="Arginine_N-mtfrase-2"/>
    <property type="match status" value="1"/>
</dbReference>
<dbReference type="OMA" id="YWVVDNY"/>
<dbReference type="Gene3D" id="1.25.40.20">
    <property type="entry name" value="Ankyrin repeat-containing domain"/>
    <property type="match status" value="1"/>
</dbReference>
<evidence type="ECO:0000256" key="9">
    <source>
        <dbReference type="SAM" id="MobiDB-lite"/>
    </source>
</evidence>
<dbReference type="GO" id="GO:0005737">
    <property type="term" value="C:cytoplasm"/>
    <property type="evidence" value="ECO:0007669"/>
    <property type="project" value="UniProtKB-SubCell"/>
</dbReference>
<feature type="compositionally biased region" description="Low complexity" evidence="9">
    <location>
        <begin position="68"/>
        <end position="82"/>
    </location>
</feature>
<name>A0A084GAK1_PSEDA</name>
<dbReference type="RefSeq" id="XP_016644162.1">
    <property type="nucleotide sequence ID" value="XM_016786156.1"/>
</dbReference>
<reference evidence="11 12" key="1">
    <citation type="journal article" date="2014" name="Genome Announc.">
        <title>Draft genome sequence of the pathogenic fungus Scedosporium apiospermum.</title>
        <authorList>
            <person name="Vandeputte P."/>
            <person name="Ghamrawi S."/>
            <person name="Rechenmann M."/>
            <person name="Iltis A."/>
            <person name="Giraud S."/>
            <person name="Fleury M."/>
            <person name="Thornton C."/>
            <person name="Delhaes L."/>
            <person name="Meyer W."/>
            <person name="Papon N."/>
            <person name="Bouchara J.P."/>
        </authorList>
    </citation>
    <scope>NUCLEOTIDE SEQUENCE [LARGE SCALE GENOMIC DNA]</scope>
    <source>
        <strain evidence="11 12">IHEM 14462</strain>
    </source>
</reference>
<keyword evidence="5 8" id="KW-0808">Transferase</keyword>
<organism evidence="11 12">
    <name type="scientific">Pseudallescheria apiosperma</name>
    <name type="common">Scedosporium apiospermum</name>
    <dbReference type="NCBI Taxonomy" id="563466"/>
    <lineage>
        <taxon>Eukaryota</taxon>
        <taxon>Fungi</taxon>
        <taxon>Dikarya</taxon>
        <taxon>Ascomycota</taxon>
        <taxon>Pezizomycotina</taxon>
        <taxon>Sordariomycetes</taxon>
        <taxon>Hypocreomycetidae</taxon>
        <taxon>Microascales</taxon>
        <taxon>Microascaceae</taxon>
        <taxon>Scedosporium</taxon>
    </lineage>
</organism>
<dbReference type="GO" id="GO:0032259">
    <property type="term" value="P:methylation"/>
    <property type="evidence" value="ECO:0007669"/>
    <property type="project" value="UniProtKB-KW"/>
</dbReference>
<comment type="subcellular location">
    <subcellularLocation>
        <location evidence="8">Cytoplasm</location>
    </subcellularLocation>
    <subcellularLocation>
        <location evidence="8">Nucleus</location>
    </subcellularLocation>
</comment>
<feature type="region of interest" description="Disordered" evidence="9">
    <location>
        <begin position="66"/>
        <end position="85"/>
    </location>
</feature>
<keyword evidence="3 8" id="KW-0963">Cytoplasm</keyword>
<dbReference type="FunFam" id="3.40.50.150:FF:000135">
    <property type="entry name" value="Arginine N-methyltransferase 2"/>
    <property type="match status" value="1"/>
</dbReference>
<feature type="region of interest" description="Disordered" evidence="9">
    <location>
        <begin position="186"/>
        <end position="220"/>
    </location>
</feature>
<evidence type="ECO:0000313" key="12">
    <source>
        <dbReference type="Proteomes" id="UP000028545"/>
    </source>
</evidence>
<comment type="function">
    <text evidence="1 8">S-adenosyl-L-methionine-dependent protein-arginine N-methyltransferase that methylates the delta-nitrogen atom of arginine residues to form N5-methylarginine (type IV) in target proteins. Monomethylates ribosomal protein L12.</text>
</comment>
<dbReference type="GO" id="GO:0005634">
    <property type="term" value="C:nucleus"/>
    <property type="evidence" value="ECO:0007669"/>
    <property type="project" value="UniProtKB-SubCell"/>
</dbReference>